<dbReference type="PROSITE" id="PS50893">
    <property type="entry name" value="ABC_TRANSPORTER_2"/>
    <property type="match status" value="1"/>
</dbReference>
<keyword evidence="6" id="KW-1185">Reference proteome</keyword>
<feature type="domain" description="ABC transporter" evidence="4">
    <location>
        <begin position="22"/>
        <end position="259"/>
    </location>
</feature>
<dbReference type="GO" id="GO:0005524">
    <property type="term" value="F:ATP binding"/>
    <property type="evidence" value="ECO:0007669"/>
    <property type="project" value="UniProtKB-KW"/>
</dbReference>
<name>A0AAU4K6G9_9NOCA</name>
<accession>A0AAU4K6G9</accession>
<sequence>MYPDHPRTPDASDATPAAVPALETRELTKVYGTATAMYDGQVAVSGVSLAIPRGSLYGLVGANGAGKTTWLSMATGLLRPSHGSAFLDGHDVWADPVAARGRVGLLPDGPTMSEALPGHVALRHVGVLQGLATDVADARAADLMAVFDIAGSADKPVSSYSAGMKKKIGLAAALIHSPRLLVLDEPLEAVDPVSAVTIREILQRFTATGGTVVLSSHSMTLIEQICTHVAILDKGRLVTAGETAAVRAGTSLESILVDTVNKSAADGADTAAPGLDWLDGGNGVR</sequence>
<dbReference type="CDD" id="cd03230">
    <property type="entry name" value="ABC_DR_subfamily_A"/>
    <property type="match status" value="1"/>
</dbReference>
<dbReference type="InterPro" id="IPR017871">
    <property type="entry name" value="ABC_transporter-like_CS"/>
</dbReference>
<dbReference type="EMBL" id="CP108021">
    <property type="protein sequence ID" value="WUM21559.1"/>
    <property type="molecule type" value="Genomic_DNA"/>
</dbReference>
<dbReference type="Pfam" id="PF00005">
    <property type="entry name" value="ABC_tran"/>
    <property type="match status" value="1"/>
</dbReference>
<keyword evidence="3 5" id="KW-0067">ATP-binding</keyword>
<dbReference type="InterPro" id="IPR003439">
    <property type="entry name" value="ABC_transporter-like_ATP-bd"/>
</dbReference>
<evidence type="ECO:0000313" key="6">
    <source>
        <dbReference type="Proteomes" id="UP001432128"/>
    </source>
</evidence>
<dbReference type="PANTHER" id="PTHR42939">
    <property type="entry name" value="ABC TRANSPORTER ATP-BINDING PROTEIN ALBC-RELATED"/>
    <property type="match status" value="1"/>
</dbReference>
<evidence type="ECO:0000313" key="5">
    <source>
        <dbReference type="EMBL" id="WUM21559.1"/>
    </source>
</evidence>
<protein>
    <submittedName>
        <fullName evidence="5">ABC transporter ATP-binding protein</fullName>
    </submittedName>
</protein>
<dbReference type="Gene3D" id="3.40.50.300">
    <property type="entry name" value="P-loop containing nucleotide triphosphate hydrolases"/>
    <property type="match status" value="1"/>
</dbReference>
<proteinExistence type="predicted"/>
<dbReference type="SMART" id="SM00382">
    <property type="entry name" value="AAA"/>
    <property type="match status" value="1"/>
</dbReference>
<gene>
    <name evidence="5" type="ORF">OG579_07205</name>
</gene>
<evidence type="ECO:0000259" key="4">
    <source>
        <dbReference type="PROSITE" id="PS50893"/>
    </source>
</evidence>
<dbReference type="AlphaFoldDB" id="A0AAU4K6G9"/>
<dbReference type="SUPFAM" id="SSF52540">
    <property type="entry name" value="P-loop containing nucleoside triphosphate hydrolases"/>
    <property type="match status" value="1"/>
</dbReference>
<keyword evidence="1" id="KW-0813">Transport</keyword>
<organism evidence="5 6">
    <name type="scientific">Williamsia herbipolensis</name>
    <dbReference type="NCBI Taxonomy" id="1603258"/>
    <lineage>
        <taxon>Bacteria</taxon>
        <taxon>Bacillati</taxon>
        <taxon>Actinomycetota</taxon>
        <taxon>Actinomycetes</taxon>
        <taxon>Mycobacteriales</taxon>
        <taxon>Nocardiaceae</taxon>
        <taxon>Williamsia</taxon>
    </lineage>
</organism>
<dbReference type="RefSeq" id="WP_328858584.1">
    <property type="nucleotide sequence ID" value="NZ_CP108021.1"/>
</dbReference>
<dbReference type="InterPro" id="IPR027417">
    <property type="entry name" value="P-loop_NTPase"/>
</dbReference>
<dbReference type="InterPro" id="IPR003593">
    <property type="entry name" value="AAA+_ATPase"/>
</dbReference>
<dbReference type="Proteomes" id="UP001432128">
    <property type="component" value="Chromosome"/>
</dbReference>
<dbReference type="KEGG" id="whr:OG579_07205"/>
<dbReference type="InterPro" id="IPR051782">
    <property type="entry name" value="ABC_Transporter_VariousFunc"/>
</dbReference>
<dbReference type="PROSITE" id="PS00211">
    <property type="entry name" value="ABC_TRANSPORTER_1"/>
    <property type="match status" value="1"/>
</dbReference>
<dbReference type="GO" id="GO:0016887">
    <property type="term" value="F:ATP hydrolysis activity"/>
    <property type="evidence" value="ECO:0007669"/>
    <property type="project" value="InterPro"/>
</dbReference>
<reference evidence="5 6" key="1">
    <citation type="submission" date="2022-10" db="EMBL/GenBank/DDBJ databases">
        <title>The complete genomes of actinobacterial strains from the NBC collection.</title>
        <authorList>
            <person name="Joergensen T.S."/>
            <person name="Alvarez Arevalo M."/>
            <person name="Sterndorff E.B."/>
            <person name="Faurdal D."/>
            <person name="Vuksanovic O."/>
            <person name="Mourched A.-S."/>
            <person name="Charusanti P."/>
            <person name="Shaw S."/>
            <person name="Blin K."/>
            <person name="Weber T."/>
        </authorList>
    </citation>
    <scope>NUCLEOTIDE SEQUENCE [LARGE SCALE GENOMIC DNA]</scope>
    <source>
        <strain evidence="5 6">NBC_00319</strain>
    </source>
</reference>
<keyword evidence="2" id="KW-0547">Nucleotide-binding</keyword>
<dbReference type="PANTHER" id="PTHR42939:SF1">
    <property type="entry name" value="ABC TRANSPORTER ATP-BINDING PROTEIN ALBC-RELATED"/>
    <property type="match status" value="1"/>
</dbReference>
<evidence type="ECO:0000256" key="2">
    <source>
        <dbReference type="ARBA" id="ARBA00022741"/>
    </source>
</evidence>
<evidence type="ECO:0000256" key="1">
    <source>
        <dbReference type="ARBA" id="ARBA00022448"/>
    </source>
</evidence>
<evidence type="ECO:0000256" key="3">
    <source>
        <dbReference type="ARBA" id="ARBA00022840"/>
    </source>
</evidence>